<evidence type="ECO:0000256" key="13">
    <source>
        <dbReference type="RuleBase" id="RU363063"/>
    </source>
</evidence>
<reference evidence="14 15" key="1">
    <citation type="submission" date="2024-09" db="EMBL/GenBank/DDBJ databases">
        <title>A chromosome-level genome assembly of Gray's grenadier anchovy, Coilia grayii.</title>
        <authorList>
            <person name="Fu Z."/>
        </authorList>
    </citation>
    <scope>NUCLEOTIDE SEQUENCE [LARGE SCALE GENOMIC DNA]</scope>
    <source>
        <strain evidence="14">G4</strain>
        <tissue evidence="14">Muscle</tissue>
    </source>
</reference>
<dbReference type="Gene3D" id="3.90.550.50">
    <property type="match status" value="1"/>
</dbReference>
<keyword evidence="12" id="KW-0325">Glycoprotein</keyword>
<keyword evidence="9 13" id="KW-0333">Golgi apparatus</keyword>
<dbReference type="PANTHER" id="PTHR11214">
    <property type="entry name" value="BETA-1,3-N-ACETYLGLUCOSAMINYLTRANSFERASE"/>
    <property type="match status" value="1"/>
</dbReference>
<evidence type="ECO:0000313" key="14">
    <source>
        <dbReference type="EMBL" id="KAL2092309.1"/>
    </source>
</evidence>
<dbReference type="EC" id="2.4.1.-" evidence="13"/>
<keyword evidence="10" id="KW-0443">Lipid metabolism</keyword>
<name>A0ABD1JZK4_9TELE</name>
<evidence type="ECO:0000256" key="5">
    <source>
        <dbReference type="ARBA" id="ARBA00022679"/>
    </source>
</evidence>
<organism evidence="14 15">
    <name type="scientific">Coilia grayii</name>
    <name type="common">Gray's grenadier anchovy</name>
    <dbReference type="NCBI Taxonomy" id="363190"/>
    <lineage>
        <taxon>Eukaryota</taxon>
        <taxon>Metazoa</taxon>
        <taxon>Chordata</taxon>
        <taxon>Craniata</taxon>
        <taxon>Vertebrata</taxon>
        <taxon>Euteleostomi</taxon>
        <taxon>Actinopterygii</taxon>
        <taxon>Neopterygii</taxon>
        <taxon>Teleostei</taxon>
        <taxon>Clupei</taxon>
        <taxon>Clupeiformes</taxon>
        <taxon>Clupeoidei</taxon>
        <taxon>Engraulidae</taxon>
        <taxon>Coilinae</taxon>
        <taxon>Coilia</taxon>
    </lineage>
</organism>
<gene>
    <name evidence="14" type="ORF">ACEWY4_012107</name>
</gene>
<proteinExistence type="inferred from homology"/>
<evidence type="ECO:0000256" key="4">
    <source>
        <dbReference type="ARBA" id="ARBA00022676"/>
    </source>
</evidence>
<keyword evidence="15" id="KW-1185">Reference proteome</keyword>
<evidence type="ECO:0000256" key="3">
    <source>
        <dbReference type="ARBA" id="ARBA00008661"/>
    </source>
</evidence>
<protein>
    <recommendedName>
        <fullName evidence="13">Hexosyltransferase</fullName>
        <ecNumber evidence="13">2.4.1.-</ecNumber>
    </recommendedName>
</protein>
<comment type="subcellular location">
    <subcellularLocation>
        <location evidence="1 13">Golgi apparatus membrane</location>
        <topology evidence="1 13">Single-pass type II membrane protein</topology>
    </subcellularLocation>
</comment>
<dbReference type="EMBL" id="JBHFQA010000010">
    <property type="protein sequence ID" value="KAL2092309.1"/>
    <property type="molecule type" value="Genomic_DNA"/>
</dbReference>
<keyword evidence="11 13" id="KW-0472">Membrane</keyword>
<sequence>MRLYRFSKYILAGFITFLVIIFLKIGYYFESKNIEGQTLIAADLYKVISPSTYTFILNQPSACEHNPDLVLLVPVAPGDSESRNAVRKTWGQRDLVPNKTIIQLFFVGVLEGEDNDKSKDALIQENLNYGDIILMDFLDSYHNLTVKTMMMMNWLATYCQSASYVMKIDADIFLNIYYLVNFLPFPAKTNFITGSVINDGAPRRNEQSKWYLSEDVYPDSTFPPYLSGAGYVFSIDLAAKISLASRYVRPIPMEDVYVGLCLKTLGVRPVYGRSMFWLRNLFEVRHLNYDRCTFAKLIIVTDFPPAELLRTWSDFQKESAVC</sequence>
<accession>A0ABD1JZK4</accession>
<evidence type="ECO:0000256" key="10">
    <source>
        <dbReference type="ARBA" id="ARBA00023098"/>
    </source>
</evidence>
<evidence type="ECO:0000256" key="9">
    <source>
        <dbReference type="ARBA" id="ARBA00023034"/>
    </source>
</evidence>
<keyword evidence="4 13" id="KW-0328">Glycosyltransferase</keyword>
<keyword evidence="5" id="KW-0808">Transferase</keyword>
<comment type="similarity">
    <text evidence="3 13">Belongs to the glycosyltransferase 31 family.</text>
</comment>
<dbReference type="Pfam" id="PF01762">
    <property type="entry name" value="Galactosyl_T"/>
    <property type="match status" value="1"/>
</dbReference>
<keyword evidence="8 13" id="KW-1133">Transmembrane helix</keyword>
<keyword evidence="6 13" id="KW-0812">Transmembrane</keyword>
<comment type="caution">
    <text evidence="14">The sequence shown here is derived from an EMBL/GenBank/DDBJ whole genome shotgun (WGS) entry which is preliminary data.</text>
</comment>
<evidence type="ECO:0000256" key="12">
    <source>
        <dbReference type="ARBA" id="ARBA00023180"/>
    </source>
</evidence>
<evidence type="ECO:0000256" key="11">
    <source>
        <dbReference type="ARBA" id="ARBA00023136"/>
    </source>
</evidence>
<dbReference type="InterPro" id="IPR002659">
    <property type="entry name" value="Glyco_trans_31"/>
</dbReference>
<dbReference type="GO" id="GO:0006629">
    <property type="term" value="P:lipid metabolic process"/>
    <property type="evidence" value="ECO:0007669"/>
    <property type="project" value="UniProtKB-KW"/>
</dbReference>
<comment type="pathway">
    <text evidence="2">Protein modification; protein glycosylation.</text>
</comment>
<evidence type="ECO:0000256" key="7">
    <source>
        <dbReference type="ARBA" id="ARBA00022968"/>
    </source>
</evidence>
<dbReference type="FunFam" id="3.90.550.50:FF:000001">
    <property type="entry name" value="Hexosyltransferase"/>
    <property type="match status" value="1"/>
</dbReference>
<dbReference type="AlphaFoldDB" id="A0ABD1JZK4"/>
<dbReference type="Proteomes" id="UP001591681">
    <property type="component" value="Unassembled WGS sequence"/>
</dbReference>
<evidence type="ECO:0000256" key="2">
    <source>
        <dbReference type="ARBA" id="ARBA00004922"/>
    </source>
</evidence>
<keyword evidence="7 13" id="KW-0735">Signal-anchor</keyword>
<evidence type="ECO:0000256" key="6">
    <source>
        <dbReference type="ARBA" id="ARBA00022692"/>
    </source>
</evidence>
<dbReference type="GO" id="GO:0016757">
    <property type="term" value="F:glycosyltransferase activity"/>
    <property type="evidence" value="ECO:0007669"/>
    <property type="project" value="UniProtKB-KW"/>
</dbReference>
<dbReference type="GO" id="GO:0000139">
    <property type="term" value="C:Golgi membrane"/>
    <property type="evidence" value="ECO:0007669"/>
    <property type="project" value="UniProtKB-SubCell"/>
</dbReference>
<evidence type="ECO:0000256" key="1">
    <source>
        <dbReference type="ARBA" id="ARBA00004323"/>
    </source>
</evidence>
<dbReference type="PANTHER" id="PTHR11214:SF361">
    <property type="entry name" value="HEXOSYLTRANSFERASE"/>
    <property type="match status" value="1"/>
</dbReference>
<evidence type="ECO:0000256" key="8">
    <source>
        <dbReference type="ARBA" id="ARBA00022989"/>
    </source>
</evidence>
<evidence type="ECO:0000313" key="15">
    <source>
        <dbReference type="Proteomes" id="UP001591681"/>
    </source>
</evidence>
<feature type="transmembrane region" description="Helical" evidence="13">
    <location>
        <begin position="9"/>
        <end position="29"/>
    </location>
</feature>